<evidence type="ECO:0000256" key="2">
    <source>
        <dbReference type="ARBA" id="ARBA00023015"/>
    </source>
</evidence>
<dbReference type="GO" id="GO:0000160">
    <property type="term" value="P:phosphorelay signal transduction system"/>
    <property type="evidence" value="ECO:0007669"/>
    <property type="project" value="InterPro"/>
</dbReference>
<dbReference type="PANTHER" id="PTHR44591">
    <property type="entry name" value="STRESS RESPONSE REGULATOR PROTEIN 1"/>
    <property type="match status" value="1"/>
</dbReference>
<feature type="modified residue" description="4-aspartylphosphate" evidence="4">
    <location>
        <position position="75"/>
    </location>
</feature>
<evidence type="ECO:0000259" key="5">
    <source>
        <dbReference type="PROSITE" id="PS50110"/>
    </source>
</evidence>
<gene>
    <name evidence="6" type="ORF">SAMN05192568_10417</name>
</gene>
<name>A0A1I4SAD2_9HYPH</name>
<protein>
    <submittedName>
        <fullName evidence="6">Response regulator receiver domain-containing protein</fullName>
    </submittedName>
</protein>
<reference evidence="7" key="1">
    <citation type="submission" date="2016-10" db="EMBL/GenBank/DDBJ databases">
        <authorList>
            <person name="Varghese N."/>
            <person name="Submissions S."/>
        </authorList>
    </citation>
    <scope>NUCLEOTIDE SEQUENCE [LARGE SCALE GENOMIC DNA]</scope>
    <source>
        <strain evidence="7">BL36</strain>
    </source>
</reference>
<dbReference type="Pfam" id="PF00072">
    <property type="entry name" value="Response_reg"/>
    <property type="match status" value="1"/>
</dbReference>
<dbReference type="InterPro" id="IPR050595">
    <property type="entry name" value="Bact_response_regulator"/>
</dbReference>
<evidence type="ECO:0000313" key="7">
    <source>
        <dbReference type="Proteomes" id="UP000199048"/>
    </source>
</evidence>
<dbReference type="InterPro" id="IPR011006">
    <property type="entry name" value="CheY-like_superfamily"/>
</dbReference>
<dbReference type="Gene3D" id="3.40.50.2300">
    <property type="match status" value="1"/>
</dbReference>
<evidence type="ECO:0000256" key="3">
    <source>
        <dbReference type="ARBA" id="ARBA00023163"/>
    </source>
</evidence>
<evidence type="ECO:0000256" key="4">
    <source>
        <dbReference type="PROSITE-ProRule" id="PRU00169"/>
    </source>
</evidence>
<keyword evidence="1 4" id="KW-0597">Phosphoprotein</keyword>
<evidence type="ECO:0000313" key="6">
    <source>
        <dbReference type="EMBL" id="SFM61250.1"/>
    </source>
</evidence>
<proteinExistence type="predicted"/>
<accession>A0A1I4SAD2</accession>
<sequence length="149" mass="16101">MQGPYRAATALVLMSQQPNAPAPYALVVDDDALIRMDALDILSEAGFRTFEAADGDQAMAVLGQHHASIVLLFTDVQMPGSRNGFAVARETARHWPHISIVVASGQARPCSGDLPEGARFLGKPFSAEMITNHLREILPDGQKPEPLRD</sequence>
<dbReference type="STRING" id="582667.SAMN05192568_10417"/>
<dbReference type="EMBL" id="FOTK01000041">
    <property type="protein sequence ID" value="SFM61250.1"/>
    <property type="molecule type" value="Genomic_DNA"/>
</dbReference>
<evidence type="ECO:0000256" key="1">
    <source>
        <dbReference type="ARBA" id="ARBA00022553"/>
    </source>
</evidence>
<feature type="domain" description="Response regulatory" evidence="5">
    <location>
        <begin position="24"/>
        <end position="138"/>
    </location>
</feature>
<keyword evidence="3" id="KW-0804">Transcription</keyword>
<dbReference type="PROSITE" id="PS50110">
    <property type="entry name" value="RESPONSE_REGULATORY"/>
    <property type="match status" value="1"/>
</dbReference>
<keyword evidence="7" id="KW-1185">Reference proteome</keyword>
<dbReference type="SUPFAM" id="SSF52172">
    <property type="entry name" value="CheY-like"/>
    <property type="match status" value="1"/>
</dbReference>
<organism evidence="6 7">
    <name type="scientific">Methylobacterium pseudosasicola</name>
    <dbReference type="NCBI Taxonomy" id="582667"/>
    <lineage>
        <taxon>Bacteria</taxon>
        <taxon>Pseudomonadati</taxon>
        <taxon>Pseudomonadota</taxon>
        <taxon>Alphaproteobacteria</taxon>
        <taxon>Hyphomicrobiales</taxon>
        <taxon>Methylobacteriaceae</taxon>
        <taxon>Methylobacterium</taxon>
    </lineage>
</organism>
<keyword evidence="2" id="KW-0805">Transcription regulation</keyword>
<dbReference type="InterPro" id="IPR001789">
    <property type="entry name" value="Sig_transdc_resp-reg_receiver"/>
</dbReference>
<dbReference type="SMART" id="SM00448">
    <property type="entry name" value="REC"/>
    <property type="match status" value="1"/>
</dbReference>
<dbReference type="PANTHER" id="PTHR44591:SF3">
    <property type="entry name" value="RESPONSE REGULATORY DOMAIN-CONTAINING PROTEIN"/>
    <property type="match status" value="1"/>
</dbReference>
<dbReference type="AlphaFoldDB" id="A0A1I4SAD2"/>
<dbReference type="Proteomes" id="UP000199048">
    <property type="component" value="Unassembled WGS sequence"/>
</dbReference>